<dbReference type="GO" id="GO:0009279">
    <property type="term" value="C:cell outer membrane"/>
    <property type="evidence" value="ECO:0007669"/>
    <property type="project" value="UniProtKB-SubCell"/>
</dbReference>
<dbReference type="EMBL" id="SACK01000002">
    <property type="protein sequence ID" value="RVU01238.1"/>
    <property type="molecule type" value="Genomic_DNA"/>
</dbReference>
<evidence type="ECO:0000313" key="10">
    <source>
        <dbReference type="EMBL" id="RVU01238.1"/>
    </source>
</evidence>
<accession>A0A437MU90</accession>
<keyword evidence="3 7" id="KW-1134">Transmembrane beta strand</keyword>
<dbReference type="Pfam" id="PF07715">
    <property type="entry name" value="Plug"/>
    <property type="match status" value="1"/>
</dbReference>
<evidence type="ECO:0000256" key="5">
    <source>
        <dbReference type="ARBA" id="ARBA00023136"/>
    </source>
</evidence>
<dbReference type="RefSeq" id="WP_127703613.1">
    <property type="nucleotide sequence ID" value="NZ_SACK01000002.1"/>
</dbReference>
<organism evidence="10 11">
    <name type="scientific">Mucilaginibacter limnophilus</name>
    <dbReference type="NCBI Taxonomy" id="1932778"/>
    <lineage>
        <taxon>Bacteria</taxon>
        <taxon>Pseudomonadati</taxon>
        <taxon>Bacteroidota</taxon>
        <taxon>Sphingobacteriia</taxon>
        <taxon>Sphingobacteriales</taxon>
        <taxon>Sphingobacteriaceae</taxon>
        <taxon>Mucilaginibacter</taxon>
    </lineage>
</organism>
<dbReference type="Proteomes" id="UP000282759">
    <property type="component" value="Unassembled WGS sequence"/>
</dbReference>
<dbReference type="Gene3D" id="2.170.130.10">
    <property type="entry name" value="TonB-dependent receptor, plug domain"/>
    <property type="match status" value="1"/>
</dbReference>
<dbReference type="InterPro" id="IPR023996">
    <property type="entry name" value="TonB-dep_OMP_SusC/RagA"/>
</dbReference>
<feature type="signal peptide" evidence="8">
    <location>
        <begin position="1"/>
        <end position="21"/>
    </location>
</feature>
<evidence type="ECO:0000256" key="3">
    <source>
        <dbReference type="ARBA" id="ARBA00022452"/>
    </source>
</evidence>
<feature type="chain" id="PRO_5019338848" evidence="8">
    <location>
        <begin position="22"/>
        <end position="1019"/>
    </location>
</feature>
<dbReference type="PROSITE" id="PS52016">
    <property type="entry name" value="TONB_DEPENDENT_REC_3"/>
    <property type="match status" value="1"/>
</dbReference>
<dbReference type="Gene3D" id="2.60.40.1120">
    <property type="entry name" value="Carboxypeptidase-like, regulatory domain"/>
    <property type="match status" value="1"/>
</dbReference>
<name>A0A437MU90_9SPHI</name>
<proteinExistence type="inferred from homology"/>
<evidence type="ECO:0000256" key="2">
    <source>
        <dbReference type="ARBA" id="ARBA00022448"/>
    </source>
</evidence>
<comment type="similarity">
    <text evidence="7">Belongs to the TonB-dependent receptor family.</text>
</comment>
<dbReference type="AlphaFoldDB" id="A0A437MU90"/>
<dbReference type="Gene3D" id="2.40.170.20">
    <property type="entry name" value="TonB-dependent receptor, beta-barrel domain"/>
    <property type="match status" value="1"/>
</dbReference>
<keyword evidence="11" id="KW-1185">Reference proteome</keyword>
<evidence type="ECO:0000256" key="1">
    <source>
        <dbReference type="ARBA" id="ARBA00004571"/>
    </source>
</evidence>
<dbReference type="InterPro" id="IPR012910">
    <property type="entry name" value="Plug_dom"/>
</dbReference>
<dbReference type="InterPro" id="IPR036942">
    <property type="entry name" value="Beta-barrel_TonB_sf"/>
</dbReference>
<keyword evidence="4 7" id="KW-0812">Transmembrane</keyword>
<dbReference type="NCBIfam" id="TIGR04057">
    <property type="entry name" value="SusC_RagA_signa"/>
    <property type="match status" value="1"/>
</dbReference>
<sequence length="1019" mass="112943">MKLKLLSILLLGLFAVSAAKAQSKTVSGTVTGKTDGLPLPGVSVTVKGTTAGTQTDANGHYNLAVPAETSVLVFSYLGYQSTEIPVAGQTTINATLTDDTRQLAEVVVTGYQTKMRTDVSSAISTVQGREVADRPVPSIDNLLQGKAAGVQITSENGRPGGNAYIRIRGVGSINAGQQPLLVVDGLQVPDDVAPQFYTTINANDIENVSVLKDAAAVSLYGARGSNGVIVITTKTGAGKDKPEIAYTFQYGTNAKIPDNFKLMTTAQKLQYEYDLGYENAEITSYLGQNNFPDGADLFNITDAQRQTVWDALIRQSHNWLNDILRTGKIRQHQLSVSGHENKTNYYVSFQMFDVDGIVVGSDYKRYTGKVNLSTQIKPWLSLSNNMSLGHKKTNELRDVYNAQNPFYAIYGYNSYEPVYNPDGTYNLTVQGFPILEALKENPETQRFLSGYNITTLDFHPIKGLNVSSSIGLTYDDYKRAAFIRPGSILDQYIGDPTAPGSKVDNGSTEFAYDWINKAIYKFDLNTDHHFNILAVQEFQKDQLDSYGLEKKGFVLSDYVSTQDNGAANTGTNTTSQSIWTIASLLGELDYNYKNKYYVTGSFRRDGSSRFGRNNRYGNFYSASLSWVLTNEEFMKPLTWVNALKLRGSVGTAGNFSGLGNYQSLSLYRFGTYNNLLTAFPAQIPNPDLTWEKKLKRDVGIDFELFNSRISGTFDYYNENTTALLLNVPVSQTTGFASVIKNVGAMNNSGIDISLNGEIIRSKDLRWSVYGNLNYNRNKITELYNGATEIADLNQLGTVKPGYAINTFKLVRYAGVNPETGAAQFYTKDGEITEEYSGDDAVILEGKSPNPKFFGGFGTNLNYKGFEFSADFTYTLGQYIFNYNKEILVSWGDQVYYPQAQEALNYWKQPGDTNVLPKPDPNNFTYDTDYYLQKASYIRLRNVTLGYTIPSAITQKYHVRNLRFFVTGQNLLTINPNNFFGDPEVGIGSEESFTTTIPGQATLFAYPTTRQFTFGVNLTF</sequence>
<evidence type="ECO:0000313" key="11">
    <source>
        <dbReference type="Proteomes" id="UP000282759"/>
    </source>
</evidence>
<evidence type="ECO:0000256" key="4">
    <source>
        <dbReference type="ARBA" id="ARBA00022692"/>
    </source>
</evidence>
<evidence type="ECO:0000256" key="8">
    <source>
        <dbReference type="SAM" id="SignalP"/>
    </source>
</evidence>
<dbReference type="InterPro" id="IPR008969">
    <property type="entry name" value="CarboxyPept-like_regulatory"/>
</dbReference>
<reference evidence="10 11" key="1">
    <citation type="submission" date="2019-01" db="EMBL/GenBank/DDBJ databases">
        <authorList>
            <person name="Chen W.-M."/>
        </authorList>
    </citation>
    <scope>NUCLEOTIDE SEQUENCE [LARGE SCALE GENOMIC DNA]</scope>
    <source>
        <strain evidence="10 11">YBJ-36</strain>
    </source>
</reference>
<dbReference type="OrthoDB" id="9768177at2"/>
<protein>
    <submittedName>
        <fullName evidence="10">TonB-dependent receptor</fullName>
    </submittedName>
</protein>
<evidence type="ECO:0000259" key="9">
    <source>
        <dbReference type="Pfam" id="PF07715"/>
    </source>
</evidence>
<evidence type="ECO:0000256" key="7">
    <source>
        <dbReference type="PROSITE-ProRule" id="PRU01360"/>
    </source>
</evidence>
<dbReference type="InterPro" id="IPR023997">
    <property type="entry name" value="TonB-dep_OMP_SusC/RagA_CS"/>
</dbReference>
<dbReference type="NCBIfam" id="TIGR04056">
    <property type="entry name" value="OMP_RagA_SusC"/>
    <property type="match status" value="1"/>
</dbReference>
<keyword evidence="2 7" id="KW-0813">Transport</keyword>
<keyword evidence="10" id="KW-0675">Receptor</keyword>
<dbReference type="InterPro" id="IPR039426">
    <property type="entry name" value="TonB-dep_rcpt-like"/>
</dbReference>
<keyword evidence="8" id="KW-0732">Signal</keyword>
<feature type="domain" description="TonB-dependent receptor plug" evidence="9">
    <location>
        <begin position="118"/>
        <end position="228"/>
    </location>
</feature>
<comment type="caution">
    <text evidence="10">The sequence shown here is derived from an EMBL/GenBank/DDBJ whole genome shotgun (WGS) entry which is preliminary data.</text>
</comment>
<dbReference type="InterPro" id="IPR037066">
    <property type="entry name" value="Plug_dom_sf"/>
</dbReference>
<gene>
    <name evidence="10" type="ORF">EOD41_04535</name>
</gene>
<comment type="subcellular location">
    <subcellularLocation>
        <location evidence="1 7">Cell outer membrane</location>
        <topology evidence="1 7">Multi-pass membrane protein</topology>
    </subcellularLocation>
</comment>
<keyword evidence="6 7" id="KW-0998">Cell outer membrane</keyword>
<dbReference type="SUPFAM" id="SSF56935">
    <property type="entry name" value="Porins"/>
    <property type="match status" value="1"/>
</dbReference>
<dbReference type="Pfam" id="PF13715">
    <property type="entry name" value="CarbopepD_reg_2"/>
    <property type="match status" value="1"/>
</dbReference>
<dbReference type="SUPFAM" id="SSF49464">
    <property type="entry name" value="Carboxypeptidase regulatory domain-like"/>
    <property type="match status" value="1"/>
</dbReference>
<keyword evidence="5 7" id="KW-0472">Membrane</keyword>
<evidence type="ECO:0000256" key="6">
    <source>
        <dbReference type="ARBA" id="ARBA00023237"/>
    </source>
</evidence>